<gene>
    <name evidence="2" type="ORF">DPMN_034169</name>
</gene>
<keyword evidence="3" id="KW-1185">Reference proteome</keyword>
<feature type="compositionally biased region" description="Basic and acidic residues" evidence="1">
    <location>
        <begin position="81"/>
        <end position="101"/>
    </location>
</feature>
<protein>
    <submittedName>
        <fullName evidence="2">Uncharacterized protein</fullName>
    </submittedName>
</protein>
<feature type="region of interest" description="Disordered" evidence="1">
    <location>
        <begin position="80"/>
        <end position="101"/>
    </location>
</feature>
<reference evidence="2" key="1">
    <citation type="journal article" date="2019" name="bioRxiv">
        <title>The Genome of the Zebra Mussel, Dreissena polymorpha: A Resource for Invasive Species Research.</title>
        <authorList>
            <person name="McCartney M.A."/>
            <person name="Auch B."/>
            <person name="Kono T."/>
            <person name="Mallez S."/>
            <person name="Zhang Y."/>
            <person name="Obille A."/>
            <person name="Becker A."/>
            <person name="Abrahante J.E."/>
            <person name="Garbe J."/>
            <person name="Badalamenti J.P."/>
            <person name="Herman A."/>
            <person name="Mangelson H."/>
            <person name="Liachko I."/>
            <person name="Sullivan S."/>
            <person name="Sone E.D."/>
            <person name="Koren S."/>
            <person name="Silverstein K.A.T."/>
            <person name="Beckman K.B."/>
            <person name="Gohl D.M."/>
        </authorList>
    </citation>
    <scope>NUCLEOTIDE SEQUENCE</scope>
    <source>
        <strain evidence="2">Duluth1</strain>
        <tissue evidence="2">Whole animal</tissue>
    </source>
</reference>
<organism evidence="2 3">
    <name type="scientific">Dreissena polymorpha</name>
    <name type="common">Zebra mussel</name>
    <name type="synonym">Mytilus polymorpha</name>
    <dbReference type="NCBI Taxonomy" id="45954"/>
    <lineage>
        <taxon>Eukaryota</taxon>
        <taxon>Metazoa</taxon>
        <taxon>Spiralia</taxon>
        <taxon>Lophotrochozoa</taxon>
        <taxon>Mollusca</taxon>
        <taxon>Bivalvia</taxon>
        <taxon>Autobranchia</taxon>
        <taxon>Heteroconchia</taxon>
        <taxon>Euheterodonta</taxon>
        <taxon>Imparidentia</taxon>
        <taxon>Neoheterodontei</taxon>
        <taxon>Myida</taxon>
        <taxon>Dreissenoidea</taxon>
        <taxon>Dreissenidae</taxon>
        <taxon>Dreissena</taxon>
    </lineage>
</organism>
<reference evidence="2" key="2">
    <citation type="submission" date="2020-11" db="EMBL/GenBank/DDBJ databases">
        <authorList>
            <person name="McCartney M.A."/>
            <person name="Auch B."/>
            <person name="Kono T."/>
            <person name="Mallez S."/>
            <person name="Becker A."/>
            <person name="Gohl D.M."/>
            <person name="Silverstein K.A.T."/>
            <person name="Koren S."/>
            <person name="Bechman K.B."/>
            <person name="Herman A."/>
            <person name="Abrahante J.E."/>
            <person name="Garbe J."/>
        </authorList>
    </citation>
    <scope>NUCLEOTIDE SEQUENCE</scope>
    <source>
        <strain evidence="2">Duluth1</strain>
        <tissue evidence="2">Whole animal</tissue>
    </source>
</reference>
<accession>A0A9D4RLU4</accession>
<dbReference type="AlphaFoldDB" id="A0A9D4RLU4"/>
<evidence type="ECO:0000313" key="3">
    <source>
        <dbReference type="Proteomes" id="UP000828390"/>
    </source>
</evidence>
<feature type="region of interest" description="Disordered" evidence="1">
    <location>
        <begin position="1"/>
        <end position="27"/>
    </location>
</feature>
<evidence type="ECO:0000256" key="1">
    <source>
        <dbReference type="SAM" id="MobiDB-lite"/>
    </source>
</evidence>
<dbReference type="Proteomes" id="UP000828390">
    <property type="component" value="Unassembled WGS sequence"/>
</dbReference>
<sequence>MGNAGDDSYRKEDNVRTTYGGGLRTGSGDRRMFTKYVLNRWPTAVGPDLPDIRMVIRHQSVQTACSPAGEVLMDAMYQNRQSHDSMTEEARVASDRDNDDT</sequence>
<dbReference type="EMBL" id="JAIWYP010000002">
    <property type="protein sequence ID" value="KAH3870975.1"/>
    <property type="molecule type" value="Genomic_DNA"/>
</dbReference>
<evidence type="ECO:0000313" key="2">
    <source>
        <dbReference type="EMBL" id="KAH3870975.1"/>
    </source>
</evidence>
<comment type="caution">
    <text evidence="2">The sequence shown here is derived from an EMBL/GenBank/DDBJ whole genome shotgun (WGS) entry which is preliminary data.</text>
</comment>
<proteinExistence type="predicted"/>
<name>A0A9D4RLU4_DREPO</name>